<dbReference type="InterPro" id="IPR050300">
    <property type="entry name" value="GDXG_lipolytic_enzyme"/>
</dbReference>
<gene>
    <name evidence="3" type="ORF">H072_1075</name>
</gene>
<dbReference type="InterPro" id="IPR029058">
    <property type="entry name" value="AB_hydrolase_fold"/>
</dbReference>
<dbReference type="SUPFAM" id="SSF53474">
    <property type="entry name" value="alpha/beta-Hydrolases"/>
    <property type="match status" value="1"/>
</dbReference>
<accession>S8AQ04</accession>
<dbReference type="InterPro" id="IPR013094">
    <property type="entry name" value="AB_hydrolase_3"/>
</dbReference>
<organism evidence="3 4">
    <name type="scientific">Dactylellina haptotyla (strain CBS 200.50)</name>
    <name type="common">Nematode-trapping fungus</name>
    <name type="synonym">Monacrosporium haptotylum</name>
    <dbReference type="NCBI Taxonomy" id="1284197"/>
    <lineage>
        <taxon>Eukaryota</taxon>
        <taxon>Fungi</taxon>
        <taxon>Dikarya</taxon>
        <taxon>Ascomycota</taxon>
        <taxon>Pezizomycotina</taxon>
        <taxon>Orbiliomycetes</taxon>
        <taxon>Orbiliales</taxon>
        <taxon>Orbiliaceae</taxon>
        <taxon>Dactylellina</taxon>
    </lineage>
</organism>
<evidence type="ECO:0000259" key="2">
    <source>
        <dbReference type="Pfam" id="PF07859"/>
    </source>
</evidence>
<sequence length="359" mass="40158">MAPQKRPTWLLQAQKSSLQAAMSFGMYLGSWAGPWPPEPSFYVEIPATISPTKGSFKLIFYVPKSYARRTPDSPYPVFVNFHGGGMSIGSGTDDARWAKDVIQHLGAVVVSVEYRLAPEHPFPTAVQDSADAILYLVDNAQELCLDKDRIVLSGFSSGGNLVFTTPILLEQLRSERSVTSESDADKHVLEEQVDEFGVPVSRLPPGYQMPDFTIRALIAWYPSVDFTQTRDERRLSNPHPEVSMPSSMSSMFDTGYIYNSHLNSYESAHPLLSPGTAPSALLEAALPSKIVIYTCQFDTLQNEGEVFAKRLQEELGKDVEFKMVEKVTHAWDKMPNPLWPPHRIEEVYTDACEMVRDAF</sequence>
<dbReference type="Gene3D" id="3.40.50.1820">
    <property type="entry name" value="alpha/beta hydrolase"/>
    <property type="match status" value="1"/>
</dbReference>
<dbReference type="EMBL" id="AQGS01000025">
    <property type="protein sequence ID" value="EPS44929.1"/>
    <property type="molecule type" value="Genomic_DNA"/>
</dbReference>
<keyword evidence="1" id="KW-0378">Hydrolase</keyword>
<feature type="domain" description="Alpha/beta hydrolase fold-3" evidence="2">
    <location>
        <begin position="79"/>
        <end position="331"/>
    </location>
</feature>
<protein>
    <recommendedName>
        <fullName evidence="2">Alpha/beta hydrolase fold-3 domain-containing protein</fullName>
    </recommendedName>
</protein>
<dbReference type="STRING" id="1284197.S8AQ04"/>
<dbReference type="GO" id="GO:0016787">
    <property type="term" value="F:hydrolase activity"/>
    <property type="evidence" value="ECO:0007669"/>
    <property type="project" value="UniProtKB-KW"/>
</dbReference>
<dbReference type="eggNOG" id="KOG1515">
    <property type="taxonomic scope" value="Eukaryota"/>
</dbReference>
<dbReference type="PANTHER" id="PTHR48081:SF8">
    <property type="entry name" value="ALPHA_BETA HYDROLASE FOLD-3 DOMAIN-CONTAINING PROTEIN-RELATED"/>
    <property type="match status" value="1"/>
</dbReference>
<evidence type="ECO:0000313" key="3">
    <source>
        <dbReference type="EMBL" id="EPS44929.1"/>
    </source>
</evidence>
<proteinExistence type="predicted"/>
<dbReference type="HOGENOM" id="CLU_012494_3_2_1"/>
<reference evidence="4" key="2">
    <citation type="submission" date="2013-04" db="EMBL/GenBank/DDBJ databases">
        <title>Genomic mechanisms accounting for the adaptation to parasitism in nematode-trapping fungi.</title>
        <authorList>
            <person name="Ahren D.G."/>
        </authorList>
    </citation>
    <scope>NUCLEOTIDE SEQUENCE [LARGE SCALE GENOMIC DNA]</scope>
    <source>
        <strain evidence="4">CBS 200.50</strain>
    </source>
</reference>
<evidence type="ECO:0000256" key="1">
    <source>
        <dbReference type="ARBA" id="ARBA00022801"/>
    </source>
</evidence>
<dbReference type="AlphaFoldDB" id="S8AQ04"/>
<dbReference type="OMA" id="SIQLYFF"/>
<name>S8AQ04_DACHA</name>
<comment type="caution">
    <text evidence="3">The sequence shown here is derived from an EMBL/GenBank/DDBJ whole genome shotgun (WGS) entry which is preliminary data.</text>
</comment>
<evidence type="ECO:0000313" key="4">
    <source>
        <dbReference type="Proteomes" id="UP000015100"/>
    </source>
</evidence>
<dbReference type="OrthoDB" id="433474at2759"/>
<dbReference type="PANTHER" id="PTHR48081">
    <property type="entry name" value="AB HYDROLASE SUPERFAMILY PROTEIN C4A8.06C"/>
    <property type="match status" value="1"/>
</dbReference>
<keyword evidence="4" id="KW-1185">Reference proteome</keyword>
<reference evidence="3 4" key="1">
    <citation type="journal article" date="2013" name="PLoS Genet.">
        <title>Genomic mechanisms accounting for the adaptation to parasitism in nematode-trapping fungi.</title>
        <authorList>
            <person name="Meerupati T."/>
            <person name="Andersson K.M."/>
            <person name="Friman E."/>
            <person name="Kumar D."/>
            <person name="Tunlid A."/>
            <person name="Ahren D."/>
        </authorList>
    </citation>
    <scope>NUCLEOTIDE SEQUENCE [LARGE SCALE GENOMIC DNA]</scope>
    <source>
        <strain evidence="3 4">CBS 200.50</strain>
    </source>
</reference>
<dbReference type="Proteomes" id="UP000015100">
    <property type="component" value="Unassembled WGS sequence"/>
</dbReference>
<dbReference type="Pfam" id="PF07859">
    <property type="entry name" value="Abhydrolase_3"/>
    <property type="match status" value="1"/>
</dbReference>